<evidence type="ECO:0000256" key="3">
    <source>
        <dbReference type="ARBA" id="ARBA00022692"/>
    </source>
</evidence>
<dbReference type="Proteomes" id="UP000472274">
    <property type="component" value="Unplaced"/>
</dbReference>
<accession>A0A674JAF3</accession>
<evidence type="ECO:0000256" key="2">
    <source>
        <dbReference type="ARBA" id="ARBA00022475"/>
    </source>
</evidence>
<comment type="subcellular location">
    <subcellularLocation>
        <location evidence="1">Cell membrane</location>
        <topology evidence="1">Single-pass type I membrane protein</topology>
    </subcellularLocation>
</comment>
<keyword evidence="9" id="KW-0325">Glycoprotein</keyword>
<evidence type="ECO:0000256" key="7">
    <source>
        <dbReference type="ARBA" id="ARBA00023157"/>
    </source>
</evidence>
<dbReference type="InterPro" id="IPR013106">
    <property type="entry name" value="Ig_V-set"/>
</dbReference>
<reference evidence="12" key="2">
    <citation type="submission" date="2025-09" db="UniProtKB">
        <authorList>
            <consortium name="Ensembl"/>
        </authorList>
    </citation>
    <scope>IDENTIFICATION</scope>
</reference>
<evidence type="ECO:0000313" key="12">
    <source>
        <dbReference type="Ensembl" id="ENSTMTP00000016429.1"/>
    </source>
</evidence>
<dbReference type="SMART" id="SM00409">
    <property type="entry name" value="IG"/>
    <property type="match status" value="1"/>
</dbReference>
<evidence type="ECO:0000256" key="1">
    <source>
        <dbReference type="ARBA" id="ARBA00004251"/>
    </source>
</evidence>
<dbReference type="PANTHER" id="PTHR25466">
    <property type="entry name" value="T-LYMPHOCYTE ACTIVATION ANTIGEN"/>
    <property type="match status" value="1"/>
</dbReference>
<evidence type="ECO:0000256" key="9">
    <source>
        <dbReference type="ARBA" id="ARBA00023180"/>
    </source>
</evidence>
<dbReference type="Gene3D" id="2.60.40.10">
    <property type="entry name" value="Immunoglobulins"/>
    <property type="match status" value="1"/>
</dbReference>
<evidence type="ECO:0000256" key="10">
    <source>
        <dbReference type="ARBA" id="ARBA00023319"/>
    </source>
</evidence>
<keyword evidence="8" id="KW-0675">Receptor</keyword>
<evidence type="ECO:0000259" key="11">
    <source>
        <dbReference type="PROSITE" id="PS50835"/>
    </source>
</evidence>
<evidence type="ECO:0000256" key="8">
    <source>
        <dbReference type="ARBA" id="ARBA00023170"/>
    </source>
</evidence>
<dbReference type="InterPro" id="IPR007110">
    <property type="entry name" value="Ig-like_dom"/>
</dbReference>
<dbReference type="GeneTree" id="ENSGT01020000230940"/>
<dbReference type="PANTHER" id="PTHR25466:SF14">
    <property type="entry name" value="BUTYROPHILIN SUBFAMILY 2 MEMBER A2-LIKE-RELATED"/>
    <property type="match status" value="1"/>
</dbReference>
<name>A0A674JAF3_9SAUR</name>
<evidence type="ECO:0000256" key="6">
    <source>
        <dbReference type="ARBA" id="ARBA00023136"/>
    </source>
</evidence>
<sequence length="126" mass="13920">CLLRSRLQIFTDPSSRALLGSGALLKCRFDVGGAVDLSSLWVHWYLWEERIAQYNQGRGESQPRASVSEQELENGNASLSLSRVTVSDEGPYKCVVGYGTEQLQGQTTLRVLGKDRRSAQTFPGVN</sequence>
<dbReference type="GO" id="GO:0071222">
    <property type="term" value="P:cellular response to lipopolysaccharide"/>
    <property type="evidence" value="ECO:0007669"/>
    <property type="project" value="TreeGrafter"/>
</dbReference>
<keyword evidence="4" id="KW-0732">Signal</keyword>
<dbReference type="GO" id="GO:0031295">
    <property type="term" value="P:T cell costimulation"/>
    <property type="evidence" value="ECO:0007669"/>
    <property type="project" value="TreeGrafter"/>
</dbReference>
<reference evidence="12" key="1">
    <citation type="submission" date="2025-08" db="UniProtKB">
        <authorList>
            <consortium name="Ensembl"/>
        </authorList>
    </citation>
    <scope>IDENTIFICATION</scope>
</reference>
<protein>
    <recommendedName>
        <fullName evidence="11">Ig-like domain-containing protein</fullName>
    </recommendedName>
</protein>
<evidence type="ECO:0000256" key="4">
    <source>
        <dbReference type="ARBA" id="ARBA00022729"/>
    </source>
</evidence>
<keyword evidence="2" id="KW-1003">Cell membrane</keyword>
<keyword evidence="6" id="KW-0472">Membrane</keyword>
<dbReference type="GO" id="GO:0042102">
    <property type="term" value="P:positive regulation of T cell proliferation"/>
    <property type="evidence" value="ECO:0007669"/>
    <property type="project" value="TreeGrafter"/>
</dbReference>
<organism evidence="12 13">
    <name type="scientific">Terrapene triunguis</name>
    <name type="common">Three-toed box turtle</name>
    <dbReference type="NCBI Taxonomy" id="2587831"/>
    <lineage>
        <taxon>Eukaryota</taxon>
        <taxon>Metazoa</taxon>
        <taxon>Chordata</taxon>
        <taxon>Craniata</taxon>
        <taxon>Vertebrata</taxon>
        <taxon>Euteleostomi</taxon>
        <taxon>Archelosauria</taxon>
        <taxon>Testudinata</taxon>
        <taxon>Testudines</taxon>
        <taxon>Cryptodira</taxon>
        <taxon>Durocryptodira</taxon>
        <taxon>Testudinoidea</taxon>
        <taxon>Emydidae</taxon>
        <taxon>Terrapene</taxon>
    </lineage>
</organism>
<keyword evidence="5" id="KW-1133">Transmembrane helix</keyword>
<keyword evidence="13" id="KW-1185">Reference proteome</keyword>
<dbReference type="GO" id="GO:0042130">
    <property type="term" value="P:negative regulation of T cell proliferation"/>
    <property type="evidence" value="ECO:0007669"/>
    <property type="project" value="TreeGrafter"/>
</dbReference>
<dbReference type="SUPFAM" id="SSF48726">
    <property type="entry name" value="Immunoglobulin"/>
    <property type="match status" value="1"/>
</dbReference>
<dbReference type="GO" id="GO:0006955">
    <property type="term" value="P:immune response"/>
    <property type="evidence" value="ECO:0007669"/>
    <property type="project" value="TreeGrafter"/>
</dbReference>
<dbReference type="InterPro" id="IPR036179">
    <property type="entry name" value="Ig-like_dom_sf"/>
</dbReference>
<keyword evidence="3" id="KW-0812">Transmembrane</keyword>
<dbReference type="Ensembl" id="ENSTMTT00000017015.1">
    <property type="protein sequence ID" value="ENSTMTP00000016429.1"/>
    <property type="gene ID" value="ENSTMTG00000012020.1"/>
</dbReference>
<keyword evidence="7" id="KW-1015">Disulfide bond</keyword>
<evidence type="ECO:0000313" key="13">
    <source>
        <dbReference type="Proteomes" id="UP000472274"/>
    </source>
</evidence>
<feature type="domain" description="Ig-like" evidence="11">
    <location>
        <begin position="5"/>
        <end position="110"/>
    </location>
</feature>
<dbReference type="Pfam" id="PF07686">
    <property type="entry name" value="V-set"/>
    <property type="match status" value="1"/>
</dbReference>
<evidence type="ECO:0000256" key="5">
    <source>
        <dbReference type="ARBA" id="ARBA00022989"/>
    </source>
</evidence>
<dbReference type="InParanoid" id="A0A674JAF3"/>
<dbReference type="PROSITE" id="PS50835">
    <property type="entry name" value="IG_LIKE"/>
    <property type="match status" value="1"/>
</dbReference>
<proteinExistence type="predicted"/>
<dbReference type="InterPro" id="IPR013783">
    <property type="entry name" value="Ig-like_fold"/>
</dbReference>
<dbReference type="InterPro" id="IPR003599">
    <property type="entry name" value="Ig_sub"/>
</dbReference>
<keyword evidence="10" id="KW-0393">Immunoglobulin domain</keyword>
<dbReference type="InterPro" id="IPR051713">
    <property type="entry name" value="T-cell_Activation_Regulation"/>
</dbReference>
<dbReference type="GO" id="GO:0009897">
    <property type="term" value="C:external side of plasma membrane"/>
    <property type="evidence" value="ECO:0007669"/>
    <property type="project" value="TreeGrafter"/>
</dbReference>
<dbReference type="GO" id="GO:0007166">
    <property type="term" value="P:cell surface receptor signaling pathway"/>
    <property type="evidence" value="ECO:0007669"/>
    <property type="project" value="TreeGrafter"/>
</dbReference>
<dbReference type="AlphaFoldDB" id="A0A674JAF3"/>